<dbReference type="RefSeq" id="WP_217669336.1">
    <property type="nucleotide sequence ID" value="NZ_JAHRID010000005.1"/>
</dbReference>
<name>A0ABS6MMA4_9GAMM</name>
<evidence type="ECO:0000313" key="2">
    <source>
        <dbReference type="Proteomes" id="UP000704611"/>
    </source>
</evidence>
<comment type="caution">
    <text evidence="1">The sequence shown here is derived from an EMBL/GenBank/DDBJ whole genome shotgun (WGS) entry which is preliminary data.</text>
</comment>
<protein>
    <recommendedName>
        <fullName evidence="3">Beta-ketoacyl synthase N-terminal domain-containing protein</fullName>
    </recommendedName>
</protein>
<accession>A0ABS6MMA4</accession>
<sequence length="329" mass="35157">MASCIALKQHAVIVGKTSDTDWALQLDVMPVDPILIQQAGQLRQVNTLSGIDAALPFNSRLLAMLTRLLAQFEPGPANAPVLLVLPELLANETVLSAFVQQLRQQFPTLLSHGGCQLFPYGRSAGLMALSAARQLLESGEPVVWIIGLDSPVALLQTMGSELSASAAQQLISEDQQVEQVVWSEGAIGMALQHSDTGLSCQYLASDATVGNDVDELALAQLFKGAASQAGSSMAQLYMPDNGLSELTACWQPHYLHLAPVISKTSQLCFPAYTTGELGAAGGLYRFLLLYLSYSNASQSGLSLQCEISERLYRAVAVFSWQNAGSLSEN</sequence>
<evidence type="ECO:0008006" key="3">
    <source>
        <dbReference type="Google" id="ProtNLM"/>
    </source>
</evidence>
<dbReference type="EMBL" id="JAHRID010000005">
    <property type="protein sequence ID" value="MBV2129705.1"/>
    <property type="molecule type" value="Genomic_DNA"/>
</dbReference>
<evidence type="ECO:0000313" key="1">
    <source>
        <dbReference type="EMBL" id="MBV2129705.1"/>
    </source>
</evidence>
<reference evidence="1 2" key="1">
    <citation type="submission" date="2021-06" db="EMBL/GenBank/DDBJ databases">
        <title>Rheinheimera indica sp. nov., isolated from deep-sea sediment.</title>
        <authorList>
            <person name="Wang Z."/>
            <person name="Zhang X.-Y."/>
        </authorList>
    </citation>
    <scope>NUCLEOTIDE SEQUENCE [LARGE SCALE GENOMIC DNA]</scope>
    <source>
        <strain evidence="1 2">SM2107</strain>
    </source>
</reference>
<dbReference type="Proteomes" id="UP000704611">
    <property type="component" value="Unassembled WGS sequence"/>
</dbReference>
<proteinExistence type="predicted"/>
<organism evidence="1 2">
    <name type="scientific">Arsukibacterium indicum</name>
    <dbReference type="NCBI Taxonomy" id="2848612"/>
    <lineage>
        <taxon>Bacteria</taxon>
        <taxon>Pseudomonadati</taxon>
        <taxon>Pseudomonadota</taxon>
        <taxon>Gammaproteobacteria</taxon>
        <taxon>Chromatiales</taxon>
        <taxon>Chromatiaceae</taxon>
        <taxon>Arsukibacterium</taxon>
    </lineage>
</organism>
<gene>
    <name evidence="1" type="ORF">KQY15_11430</name>
</gene>
<keyword evidence="2" id="KW-1185">Reference proteome</keyword>